<evidence type="ECO:0000313" key="2">
    <source>
        <dbReference type="EMBL" id="KAK0740843.1"/>
    </source>
</evidence>
<protein>
    <submittedName>
        <fullName evidence="2">Uncharacterized protein</fullName>
    </submittedName>
</protein>
<feature type="region of interest" description="Disordered" evidence="1">
    <location>
        <begin position="523"/>
        <end position="619"/>
    </location>
</feature>
<dbReference type="Proteomes" id="UP001172155">
    <property type="component" value="Unassembled WGS sequence"/>
</dbReference>
<comment type="caution">
    <text evidence="2">The sequence shown here is derived from an EMBL/GenBank/DDBJ whole genome shotgun (WGS) entry which is preliminary data.</text>
</comment>
<feature type="region of interest" description="Disordered" evidence="1">
    <location>
        <begin position="642"/>
        <end position="685"/>
    </location>
</feature>
<keyword evidence="3" id="KW-1185">Reference proteome</keyword>
<sequence>MAETIAGRGADGSESTTVYSSTRVIEDRTVDTSKPSSNVVTAAQFALSVAEEDVKTEESMGNTDSPAVALTDEDESMNGNEPIDYSSIVPKDSREPVEAPEKTNGLEGIDSILDLEDNNDDLSPPPDSPIEPEPLSRGSSVPANLLEDEIVVGTKANQHLASKPSPLPAASETEDLEMDDVEEGALASQKRKRASTWLDPAEEEVYSPAPTDATDGRARVPRAPKGHGSGGVKGTLLGYWRDSQAPDPKDKHAVIGFIDIRDRLRTRIQPTTRDGRSITHEHPLPPGPGGSWVTFQQVAFDPHLVYLNQHQVKEYVKIRVETQQKDETPEQRAEADAAAVKLAIDRLTENPPPPAATEPLVAYGSEIPEGAQPQSRPEAKKRKLAATVPMSSHSHVNHQPLDSLPGTRPTRILLGYWRTSSEPITADKHAVYGILGANDMFRVKLMRETRDGRPLQGNFPMGAGALWIHWDEVEFEPHLVHLTRPEIKEYCRVRQSQIDRGERPVNRQENESLAVAEAQHRVATTLAMGPTPKREDYNTSAPPPIAMKTSLQHPQLANGAGTADHRRFGATTPESLDDGGPRTTRHALPHAPRGRHSLPDVELRAANRPPSALERTNSLARREIARVEAASHRAEVRSLARDPYHQQSPQPYPLAPPSLQQHQQPQQPHPHHLNGPSSSSSNRAEFDDHVSRLNKVWAVQEASRLKVGAEDAKIYMGVKYERKQNGPFEGKLVSQGTIISIDGEDFVEYRVLTKPTFF</sequence>
<accession>A0AA40EK33</accession>
<feature type="compositionally biased region" description="Polar residues" evidence="1">
    <location>
        <begin position="13"/>
        <end position="23"/>
    </location>
</feature>
<dbReference type="AlphaFoldDB" id="A0AA40EK33"/>
<feature type="compositionally biased region" description="Pro residues" evidence="1">
    <location>
        <begin position="123"/>
        <end position="132"/>
    </location>
</feature>
<feature type="region of interest" description="Disordered" evidence="1">
    <location>
        <begin position="367"/>
        <end position="404"/>
    </location>
</feature>
<reference evidence="2" key="1">
    <citation type="submission" date="2023-06" db="EMBL/GenBank/DDBJ databases">
        <title>Genome-scale phylogeny and comparative genomics of the fungal order Sordariales.</title>
        <authorList>
            <consortium name="Lawrence Berkeley National Laboratory"/>
            <person name="Hensen N."/>
            <person name="Bonometti L."/>
            <person name="Westerberg I."/>
            <person name="Brannstrom I.O."/>
            <person name="Guillou S."/>
            <person name="Cros-Aarteil S."/>
            <person name="Calhoun S."/>
            <person name="Haridas S."/>
            <person name="Kuo A."/>
            <person name="Mondo S."/>
            <person name="Pangilinan J."/>
            <person name="Riley R."/>
            <person name="LaButti K."/>
            <person name="Andreopoulos B."/>
            <person name="Lipzen A."/>
            <person name="Chen C."/>
            <person name="Yanf M."/>
            <person name="Daum C."/>
            <person name="Ng V."/>
            <person name="Clum A."/>
            <person name="Steindorff A."/>
            <person name="Ohm R."/>
            <person name="Martin F."/>
            <person name="Silar P."/>
            <person name="Natvig D."/>
            <person name="Lalanne C."/>
            <person name="Gautier V."/>
            <person name="Ament-velasquez S.L."/>
            <person name="Kruys A."/>
            <person name="Hutchinson M.I."/>
            <person name="Powell A.J."/>
            <person name="Barry K."/>
            <person name="Miller A.N."/>
            <person name="Grigoriev I.V."/>
            <person name="Debuchy R."/>
            <person name="Gladieux P."/>
            <person name="Thoren M.H."/>
            <person name="Johannesson H."/>
        </authorList>
    </citation>
    <scope>NUCLEOTIDE SEQUENCE</scope>
    <source>
        <strain evidence="2">SMH3187-1</strain>
    </source>
</reference>
<feature type="compositionally biased region" description="Acidic residues" evidence="1">
    <location>
        <begin position="172"/>
        <end position="183"/>
    </location>
</feature>
<dbReference type="EMBL" id="JAUKUD010000006">
    <property type="protein sequence ID" value="KAK0740843.1"/>
    <property type="molecule type" value="Genomic_DNA"/>
</dbReference>
<feature type="compositionally biased region" description="Low complexity" evidence="1">
    <location>
        <begin position="657"/>
        <end position="666"/>
    </location>
</feature>
<feature type="compositionally biased region" description="Basic and acidic residues" evidence="1">
    <location>
        <begin position="91"/>
        <end position="101"/>
    </location>
</feature>
<feature type="region of interest" description="Disordered" evidence="1">
    <location>
        <begin position="1"/>
        <end position="39"/>
    </location>
</feature>
<organism evidence="2 3">
    <name type="scientific">Schizothecium vesticola</name>
    <dbReference type="NCBI Taxonomy" id="314040"/>
    <lineage>
        <taxon>Eukaryota</taxon>
        <taxon>Fungi</taxon>
        <taxon>Dikarya</taxon>
        <taxon>Ascomycota</taxon>
        <taxon>Pezizomycotina</taxon>
        <taxon>Sordariomycetes</taxon>
        <taxon>Sordariomycetidae</taxon>
        <taxon>Sordariales</taxon>
        <taxon>Schizotheciaceae</taxon>
        <taxon>Schizothecium</taxon>
    </lineage>
</organism>
<gene>
    <name evidence="2" type="ORF">B0T18DRAFT_393585</name>
</gene>
<evidence type="ECO:0000313" key="3">
    <source>
        <dbReference type="Proteomes" id="UP001172155"/>
    </source>
</evidence>
<name>A0AA40EK33_9PEZI</name>
<feature type="compositionally biased region" description="Basic residues" evidence="1">
    <location>
        <begin position="583"/>
        <end position="596"/>
    </location>
</feature>
<proteinExistence type="predicted"/>
<feature type="region of interest" description="Disordered" evidence="1">
    <location>
        <begin position="52"/>
        <end position="230"/>
    </location>
</feature>
<evidence type="ECO:0000256" key="1">
    <source>
        <dbReference type="SAM" id="MobiDB-lite"/>
    </source>
</evidence>